<protein>
    <submittedName>
        <fullName evidence="5">LuxR C-terminal-related transcriptional regulator</fullName>
    </submittedName>
</protein>
<evidence type="ECO:0000256" key="2">
    <source>
        <dbReference type="ARBA" id="ARBA00023125"/>
    </source>
</evidence>
<dbReference type="Pfam" id="PF25873">
    <property type="entry name" value="WHD_MalT"/>
    <property type="match status" value="1"/>
</dbReference>
<evidence type="ECO:0000313" key="5">
    <source>
        <dbReference type="EMBL" id="MEC0244077.1"/>
    </source>
</evidence>
<dbReference type="InterPro" id="IPR000792">
    <property type="entry name" value="Tscrpt_reg_LuxR_C"/>
</dbReference>
<keyword evidence="2" id="KW-0238">DNA-binding</keyword>
<sequence length="874" mass="99937">MQRDSLSTETPLLRSKINIPRTISTIIVRPRLAERLEHARRGRLTLVCAPAGFGKTTLISEWIPCSPGRSSWVSLDAGDNTGTRFWHYIAAAVDMAFPGYYGEVKPVLSGLHSVNFEQEFIMFLNALERLDDELLLVLDDFHVIQDKQLLHSFSYFVEHLPPQIHICLLSRTEPGFSMTRMEARQLAFRLDAEDLRFTKHEGAEFFRKSELRLNAEAAALLLRKTEGWITGLKLAAIAMRREEEKEAFIREFAGDSREVKQYLLEEVFSGQSEHTQSFLIQTSILKRWNASLCEAVTGFTDSLQLIEALERSHLFVVSLDQRSSWLRYHHLFADFLLQRLGREKDYPVNELYRRAGAWCHAQGLDEEAVEYYLSGGYYNDAIRLLGEMTSRVVHWEWSNLQKWLSAIPSDILLQHPVLFFSYANALIAEDSGDIAEGEKLLRQSDDWYDEASGSMSEEEKSIFLAMSHYVQGTLMVFGRNNLQLATEHYEKVVRYAPGGIQIIFGLPEKPLQPVTVKSYKIGYGHASRSIAEPYTMQMAELYRAVNPIFLGKLFLNHAEVLYYWNDLSGAASYASEAMHWIRQNFTHSEHDLVPCWILQAKLKAAGGHLQEALEILEDGRSRMKWMDISRGRELLELEQIRLQMQYGLPAPAQAWLEGCHLSSHDKMSVFELYDYQLLARVLLLQKRLDEAAPLLERLLYLAEREMRPIDAAENLCIRASLLLARGEKEKAMYQLEEALRISEANDFVRIFLDENAIIHGLVRELAQAKRQGHYRGKDASSLHFLRMILAETDLTGDKPDSSPLEALLTAREMDVFQGLLDQLSGKEIAAKLNITYETVKTHRGRIYSKLGAANRNEAIRRAQELGGVIPAKKY</sequence>
<dbReference type="InterPro" id="IPR027417">
    <property type="entry name" value="P-loop_NTPase"/>
</dbReference>
<keyword evidence="6" id="KW-1185">Reference proteome</keyword>
<evidence type="ECO:0000256" key="3">
    <source>
        <dbReference type="ARBA" id="ARBA00023163"/>
    </source>
</evidence>
<organism evidence="5 6">
    <name type="scientific">Paenibacillus dokdonensis</name>
    <dbReference type="NCBI Taxonomy" id="2567944"/>
    <lineage>
        <taxon>Bacteria</taxon>
        <taxon>Bacillati</taxon>
        <taxon>Bacillota</taxon>
        <taxon>Bacilli</taxon>
        <taxon>Bacillales</taxon>
        <taxon>Paenibacillaceae</taxon>
        <taxon>Paenibacillus</taxon>
    </lineage>
</organism>
<proteinExistence type="predicted"/>
<dbReference type="InterPro" id="IPR041617">
    <property type="entry name" value="TPR_MalT"/>
</dbReference>
<dbReference type="InterPro" id="IPR016032">
    <property type="entry name" value="Sig_transdc_resp-reg_C-effctor"/>
</dbReference>
<evidence type="ECO:0000259" key="4">
    <source>
        <dbReference type="PROSITE" id="PS50043"/>
    </source>
</evidence>
<reference evidence="5 6" key="1">
    <citation type="submission" date="2023-03" db="EMBL/GenBank/DDBJ databases">
        <title>Bacillus Genome Sequencing.</title>
        <authorList>
            <person name="Dunlap C."/>
        </authorList>
    </citation>
    <scope>NUCLEOTIDE SEQUENCE [LARGE SCALE GENOMIC DNA]</scope>
    <source>
        <strain evidence="5 6">BD-525</strain>
    </source>
</reference>
<dbReference type="SUPFAM" id="SSF52540">
    <property type="entry name" value="P-loop containing nucleoside triphosphate hydrolases"/>
    <property type="match status" value="1"/>
</dbReference>
<feature type="domain" description="HTH luxR-type" evidence="4">
    <location>
        <begin position="801"/>
        <end position="866"/>
    </location>
</feature>
<comment type="caution">
    <text evidence="5">The sequence shown here is derived from an EMBL/GenBank/DDBJ whole genome shotgun (WGS) entry which is preliminary data.</text>
</comment>
<dbReference type="SMART" id="SM00421">
    <property type="entry name" value="HTH_LUXR"/>
    <property type="match status" value="1"/>
</dbReference>
<evidence type="ECO:0000313" key="6">
    <source>
        <dbReference type="Proteomes" id="UP001344632"/>
    </source>
</evidence>
<gene>
    <name evidence="5" type="ORF">P4H66_30140</name>
</gene>
<name>A0ABU6GY86_9BACL</name>
<evidence type="ECO:0000256" key="1">
    <source>
        <dbReference type="ARBA" id="ARBA00023015"/>
    </source>
</evidence>
<dbReference type="PRINTS" id="PR00038">
    <property type="entry name" value="HTHLUXR"/>
</dbReference>
<dbReference type="SUPFAM" id="SSF46894">
    <property type="entry name" value="C-terminal effector domain of the bipartite response regulators"/>
    <property type="match status" value="1"/>
</dbReference>
<accession>A0ABU6GY86</accession>
<dbReference type="Proteomes" id="UP001344632">
    <property type="component" value="Unassembled WGS sequence"/>
</dbReference>
<dbReference type="SUPFAM" id="SSF48452">
    <property type="entry name" value="TPR-like"/>
    <property type="match status" value="1"/>
</dbReference>
<dbReference type="InterPro" id="IPR011990">
    <property type="entry name" value="TPR-like_helical_dom_sf"/>
</dbReference>
<keyword evidence="1" id="KW-0805">Transcription regulation</keyword>
<keyword evidence="3" id="KW-0804">Transcription</keyword>
<dbReference type="PROSITE" id="PS50043">
    <property type="entry name" value="HTH_LUXR_2"/>
    <property type="match status" value="1"/>
</dbReference>
<dbReference type="RefSeq" id="WP_326091721.1">
    <property type="nucleotide sequence ID" value="NZ_JARLKZ010000033.1"/>
</dbReference>
<dbReference type="Gene3D" id="1.10.10.10">
    <property type="entry name" value="Winged helix-like DNA-binding domain superfamily/Winged helix DNA-binding domain"/>
    <property type="match status" value="1"/>
</dbReference>
<dbReference type="PANTHER" id="PTHR44688:SF16">
    <property type="entry name" value="DNA-BINDING TRANSCRIPTIONAL ACTIVATOR DEVR_DOSR"/>
    <property type="match status" value="1"/>
</dbReference>
<dbReference type="Pfam" id="PF00196">
    <property type="entry name" value="GerE"/>
    <property type="match status" value="1"/>
</dbReference>
<dbReference type="EMBL" id="JARLKZ010000033">
    <property type="protein sequence ID" value="MEC0244077.1"/>
    <property type="molecule type" value="Genomic_DNA"/>
</dbReference>
<dbReference type="InterPro" id="IPR059106">
    <property type="entry name" value="WHD_MalT"/>
</dbReference>
<dbReference type="Gene3D" id="1.25.40.10">
    <property type="entry name" value="Tetratricopeptide repeat domain"/>
    <property type="match status" value="1"/>
</dbReference>
<dbReference type="PANTHER" id="PTHR44688">
    <property type="entry name" value="DNA-BINDING TRANSCRIPTIONAL ACTIVATOR DEVR_DOSR"/>
    <property type="match status" value="1"/>
</dbReference>
<dbReference type="Pfam" id="PF17874">
    <property type="entry name" value="TPR_MalT"/>
    <property type="match status" value="1"/>
</dbReference>
<dbReference type="CDD" id="cd06170">
    <property type="entry name" value="LuxR_C_like"/>
    <property type="match status" value="1"/>
</dbReference>
<dbReference type="InterPro" id="IPR036388">
    <property type="entry name" value="WH-like_DNA-bd_sf"/>
</dbReference>